<dbReference type="Pfam" id="PF11563">
    <property type="entry name" value="Protoglobin"/>
    <property type="match status" value="1"/>
</dbReference>
<dbReference type="InterPro" id="IPR039379">
    <property type="entry name" value="Protoglobin_sensor_dom"/>
</dbReference>
<dbReference type="InterPro" id="IPR009050">
    <property type="entry name" value="Globin-like_sf"/>
</dbReference>
<dbReference type="PROSITE" id="PS50885">
    <property type="entry name" value="HAMP"/>
    <property type="match status" value="1"/>
</dbReference>
<dbReference type="InterPro" id="IPR004089">
    <property type="entry name" value="MCPsignal_dom"/>
</dbReference>
<dbReference type="Gene3D" id="1.10.490.10">
    <property type="entry name" value="Globins"/>
    <property type="match status" value="1"/>
</dbReference>
<comment type="subcellular location">
    <subcellularLocation>
        <location evidence="1">Membrane</location>
    </subcellularLocation>
</comment>
<keyword evidence="8" id="KW-1185">Reference proteome</keyword>
<dbReference type="PROSITE" id="PS50111">
    <property type="entry name" value="CHEMOTAXIS_TRANSDUC_2"/>
    <property type="match status" value="1"/>
</dbReference>
<dbReference type="FunFam" id="1.10.287.950:FF:000001">
    <property type="entry name" value="Methyl-accepting chemotaxis sensory transducer"/>
    <property type="match status" value="1"/>
</dbReference>
<dbReference type="Proteomes" id="UP000037178">
    <property type="component" value="Unassembled WGS sequence"/>
</dbReference>
<evidence type="ECO:0000259" key="6">
    <source>
        <dbReference type="PROSITE" id="PS50885"/>
    </source>
</evidence>
<dbReference type="InterPro" id="IPR044398">
    <property type="entry name" value="Globin-sensor_dom"/>
</dbReference>
<dbReference type="EMBL" id="LFTY01000001">
    <property type="protein sequence ID" value="KMW60669.1"/>
    <property type="molecule type" value="Genomic_DNA"/>
</dbReference>
<dbReference type="InterPro" id="IPR003660">
    <property type="entry name" value="HAMP_dom"/>
</dbReference>
<dbReference type="RefSeq" id="WP_049641718.1">
    <property type="nucleotide sequence ID" value="NZ_LFTY01000001.1"/>
</dbReference>
<dbReference type="Gene3D" id="1.10.287.950">
    <property type="entry name" value="Methyl-accepting chemotaxis protein"/>
    <property type="match status" value="1"/>
</dbReference>
<evidence type="ECO:0000313" key="8">
    <source>
        <dbReference type="Proteomes" id="UP000037178"/>
    </source>
</evidence>
<dbReference type="Pfam" id="PF00015">
    <property type="entry name" value="MCPsignal"/>
    <property type="match status" value="1"/>
</dbReference>
<dbReference type="GO" id="GO:0007165">
    <property type="term" value="P:signal transduction"/>
    <property type="evidence" value="ECO:0007669"/>
    <property type="project" value="UniProtKB-KW"/>
</dbReference>
<gene>
    <name evidence="7" type="ORF">AIOL_000833</name>
</gene>
<dbReference type="CDD" id="cd11386">
    <property type="entry name" value="MCP_signal"/>
    <property type="match status" value="1"/>
</dbReference>
<dbReference type="STRING" id="1675527.AIOL_000833"/>
<sequence length="483" mass="52079">MEARKLELESLEDRLAFMSFDAKARGVLRDVKPVVEASLETALDRFYQAVRQNPELRDFFKDDAHMDQAKDLQMTHWQSILDAQFDDSYHQKVRTVGLTHARIGLKPKWYMGAYALVIEEVVKTIVRSQGSGVSFLRGGASSAETVEKVVAVVKAALLDIELSVSVYFEDLEERWLARQESLDFSLDQLAIALEKLADGDLDIQVNAEDFAGKERLASAMNLAVSNLREIISETRTSADSIRAGSNEIAQASDDLARRTEQQAASVEETTASINSLNEKVKDTAETARKTDATVGAALKDAQAGGEVVKETQSAMAQIENSSREMSQIISVIDEIAFQTNLLALNAGVEAARAGEAGKGFAVVASEVRTLAQRSAEAAKSIKSLISSSSEHVGAGVNLVENTSEVLTRTIEAFGEVSGQVNGMAAAAEAQATSIGEINSAIEYLDQMTQQNAAMVEETSAAGASLSNEADNMSGLVARFQLNE</sequence>
<feature type="domain" description="Methyl-accepting transducer" evidence="5">
    <location>
        <begin position="237"/>
        <end position="466"/>
    </location>
</feature>
<evidence type="ECO:0000256" key="3">
    <source>
        <dbReference type="ARBA" id="ARBA00029447"/>
    </source>
</evidence>
<dbReference type="PANTHER" id="PTHR43531">
    <property type="entry name" value="PROTEIN ICFG"/>
    <property type="match status" value="1"/>
</dbReference>
<evidence type="ECO:0000256" key="2">
    <source>
        <dbReference type="ARBA" id="ARBA00022500"/>
    </source>
</evidence>
<keyword evidence="2" id="KW-0145">Chemotaxis</keyword>
<evidence type="ECO:0000259" key="5">
    <source>
        <dbReference type="PROSITE" id="PS50111"/>
    </source>
</evidence>
<comment type="caution">
    <text evidence="7">The sequence shown here is derived from an EMBL/GenBank/DDBJ whole genome shotgun (WGS) entry which is preliminary data.</text>
</comment>
<evidence type="ECO:0000256" key="4">
    <source>
        <dbReference type="PROSITE-ProRule" id="PRU00284"/>
    </source>
</evidence>
<dbReference type="InterPro" id="IPR051310">
    <property type="entry name" value="MCP_chemotaxis"/>
</dbReference>
<accession>A0A0J9EG78</accession>
<dbReference type="InterPro" id="IPR012292">
    <property type="entry name" value="Globin/Proto"/>
</dbReference>
<dbReference type="GO" id="GO:0016020">
    <property type="term" value="C:membrane"/>
    <property type="evidence" value="ECO:0007669"/>
    <property type="project" value="UniProtKB-SubCell"/>
</dbReference>
<evidence type="ECO:0000313" key="7">
    <source>
        <dbReference type="EMBL" id="KMW60669.1"/>
    </source>
</evidence>
<protein>
    <submittedName>
        <fullName evidence="7">Methyl-accepting chemotaxis protein</fullName>
    </submittedName>
</protein>
<dbReference type="AlphaFoldDB" id="A0A0J9EG78"/>
<organism evidence="7 8">
    <name type="scientific">Candidatus Rhodobacter oscarellae</name>
    <dbReference type="NCBI Taxonomy" id="1675527"/>
    <lineage>
        <taxon>Bacteria</taxon>
        <taxon>Pseudomonadati</taxon>
        <taxon>Pseudomonadota</taxon>
        <taxon>Alphaproteobacteria</taxon>
        <taxon>Rhodobacterales</taxon>
        <taxon>Rhodobacter group</taxon>
        <taxon>Rhodobacter</taxon>
    </lineage>
</organism>
<dbReference type="GO" id="GO:0006935">
    <property type="term" value="P:chemotaxis"/>
    <property type="evidence" value="ECO:0007669"/>
    <property type="project" value="UniProtKB-KW"/>
</dbReference>
<evidence type="ECO:0000256" key="1">
    <source>
        <dbReference type="ARBA" id="ARBA00004370"/>
    </source>
</evidence>
<proteinExistence type="inferred from homology"/>
<dbReference type="SUPFAM" id="SSF46458">
    <property type="entry name" value="Globin-like"/>
    <property type="match status" value="1"/>
</dbReference>
<name>A0A0J9EG78_9RHOB</name>
<dbReference type="GO" id="GO:0004888">
    <property type="term" value="F:transmembrane signaling receptor activity"/>
    <property type="evidence" value="ECO:0007669"/>
    <property type="project" value="InterPro"/>
</dbReference>
<feature type="domain" description="HAMP" evidence="6">
    <location>
        <begin position="180"/>
        <end position="232"/>
    </location>
</feature>
<reference evidence="7 8" key="1">
    <citation type="submission" date="2015-06" db="EMBL/GenBank/DDBJ databases">
        <title>Draft genome sequence of an Alphaproteobacteria species associated to the Mediterranean sponge Oscarella lobularis.</title>
        <authorList>
            <person name="Jourda C."/>
            <person name="Santini S."/>
            <person name="Claverie J.-M."/>
        </authorList>
    </citation>
    <scope>NUCLEOTIDE SEQUENCE [LARGE SCALE GENOMIC DNA]</scope>
    <source>
        <strain evidence="7">IGS</strain>
    </source>
</reference>
<keyword evidence="4" id="KW-0807">Transducer</keyword>
<dbReference type="GO" id="GO:0020037">
    <property type="term" value="F:heme binding"/>
    <property type="evidence" value="ECO:0007669"/>
    <property type="project" value="InterPro"/>
</dbReference>
<dbReference type="OrthoDB" id="9814362at2"/>
<dbReference type="PATRIC" id="fig|1675527.3.peg.891"/>
<dbReference type="CDD" id="cd01068">
    <property type="entry name" value="globin_sensor"/>
    <property type="match status" value="1"/>
</dbReference>
<comment type="similarity">
    <text evidence="3">Belongs to the methyl-accepting chemotaxis (MCP) protein family.</text>
</comment>
<dbReference type="PANTHER" id="PTHR43531:SF11">
    <property type="entry name" value="METHYL-ACCEPTING CHEMOTAXIS PROTEIN 3"/>
    <property type="match status" value="1"/>
</dbReference>
<dbReference type="PRINTS" id="PR00260">
    <property type="entry name" value="CHEMTRNSDUCR"/>
</dbReference>
<dbReference type="SUPFAM" id="SSF58104">
    <property type="entry name" value="Methyl-accepting chemotaxis protein (MCP) signaling domain"/>
    <property type="match status" value="1"/>
</dbReference>
<dbReference type="SMART" id="SM00283">
    <property type="entry name" value="MA"/>
    <property type="match status" value="1"/>
</dbReference>
<dbReference type="InterPro" id="IPR004090">
    <property type="entry name" value="Chemotax_Me-accpt_rcpt"/>
</dbReference>
<dbReference type="GO" id="GO:0019825">
    <property type="term" value="F:oxygen binding"/>
    <property type="evidence" value="ECO:0007669"/>
    <property type="project" value="InterPro"/>
</dbReference>